<comment type="similarity">
    <text evidence="2 4">Belongs to the glucose-6-phosphate 1-epimerase family.</text>
</comment>
<dbReference type="GO" id="GO:0047938">
    <property type="term" value="F:glucose-6-phosphate 1-epimerase activity"/>
    <property type="evidence" value="ECO:0007669"/>
    <property type="project" value="UniProtKB-UniRule"/>
</dbReference>
<dbReference type="PANTHER" id="PTHR11122">
    <property type="entry name" value="APOSPORY-ASSOCIATED PROTEIN C-RELATED"/>
    <property type="match status" value="1"/>
</dbReference>
<evidence type="ECO:0000256" key="2">
    <source>
        <dbReference type="ARBA" id="ARBA00005866"/>
    </source>
</evidence>
<keyword evidence="7" id="KW-1185">Reference proteome</keyword>
<dbReference type="EC" id="5.1.3.15" evidence="4"/>
<protein>
    <recommendedName>
        <fullName evidence="4">Putative glucose-6-phosphate 1-epimerase</fullName>
        <ecNumber evidence="4">5.1.3.15</ecNumber>
    </recommendedName>
</protein>
<dbReference type="Proteomes" id="UP000501168">
    <property type="component" value="Chromosome"/>
</dbReference>
<dbReference type="InterPro" id="IPR025532">
    <property type="entry name" value="G6P_1-epimerase"/>
</dbReference>
<dbReference type="InterPro" id="IPR011013">
    <property type="entry name" value="Gal_mutarotase_sf_dom"/>
</dbReference>
<proteinExistence type="inferred from homology"/>
<reference evidence="6 7" key="1">
    <citation type="submission" date="2020-03" db="EMBL/GenBank/DDBJ databases">
        <title>Complete genome sequence of Orbus sp. IPMB12 (BCRC 80908).</title>
        <authorList>
            <person name="Lo W.-S."/>
            <person name="Chang T.-H."/>
            <person name="Kuo C.-H."/>
        </authorList>
    </citation>
    <scope>NUCLEOTIDE SEQUENCE [LARGE SCALE GENOMIC DNA]</scope>
    <source>
        <strain evidence="6 7">IPMB12</strain>
    </source>
</reference>
<dbReference type="GO" id="GO:0005975">
    <property type="term" value="P:carbohydrate metabolic process"/>
    <property type="evidence" value="ECO:0007669"/>
    <property type="project" value="InterPro"/>
</dbReference>
<evidence type="ECO:0000313" key="6">
    <source>
        <dbReference type="EMBL" id="QIQ21866.1"/>
    </source>
</evidence>
<organism evidence="6 7">
    <name type="scientific">Zophobihabitans entericus</name>
    <dbReference type="NCBI Taxonomy" id="1635327"/>
    <lineage>
        <taxon>Bacteria</taxon>
        <taxon>Pseudomonadati</taxon>
        <taxon>Pseudomonadota</taxon>
        <taxon>Gammaproteobacteria</taxon>
        <taxon>Orbales</taxon>
        <taxon>Orbaceae</taxon>
        <taxon>Zophobihabitans</taxon>
    </lineage>
</organism>
<evidence type="ECO:0000256" key="3">
    <source>
        <dbReference type="ARBA" id="ARBA00023235"/>
    </source>
</evidence>
<keyword evidence="3 4" id="KW-0413">Isomerase</keyword>
<dbReference type="GO" id="GO:0005737">
    <property type="term" value="C:cytoplasm"/>
    <property type="evidence" value="ECO:0007669"/>
    <property type="project" value="TreeGrafter"/>
</dbReference>
<dbReference type="InterPro" id="IPR008183">
    <property type="entry name" value="Aldose_1/G6P_1-epimerase"/>
</dbReference>
<gene>
    <name evidence="6" type="ORF">IPMB12_09340</name>
</gene>
<dbReference type="PIRSF" id="PIRSF016020">
    <property type="entry name" value="PHexose_mutarotase"/>
    <property type="match status" value="1"/>
</dbReference>
<evidence type="ECO:0000256" key="1">
    <source>
        <dbReference type="ARBA" id="ARBA00001096"/>
    </source>
</evidence>
<dbReference type="SUPFAM" id="SSF74650">
    <property type="entry name" value="Galactose mutarotase-like"/>
    <property type="match status" value="1"/>
</dbReference>
<dbReference type="Gene3D" id="2.70.98.10">
    <property type="match status" value="1"/>
</dbReference>
<dbReference type="GO" id="GO:0030246">
    <property type="term" value="F:carbohydrate binding"/>
    <property type="evidence" value="ECO:0007669"/>
    <property type="project" value="UniProtKB-UniRule"/>
</dbReference>
<feature type="active site" evidence="5">
    <location>
        <position position="266"/>
    </location>
</feature>
<comment type="catalytic activity">
    <reaction evidence="1">
        <text>alpha-D-glucose 6-phosphate = beta-D-glucose 6-phosphate</text>
        <dbReference type="Rhea" id="RHEA:16249"/>
        <dbReference type="ChEBI" id="CHEBI:58225"/>
        <dbReference type="ChEBI" id="CHEBI:58247"/>
        <dbReference type="EC" id="5.1.3.15"/>
    </reaction>
</comment>
<evidence type="ECO:0000256" key="5">
    <source>
        <dbReference type="PIRSR" id="PIRSR016020-1"/>
    </source>
</evidence>
<name>A0A6G9ICA6_9GAMM</name>
<dbReference type="CDD" id="cd09020">
    <property type="entry name" value="D-hex-6-P-epi_like"/>
    <property type="match status" value="1"/>
</dbReference>
<dbReference type="FunCoup" id="A0A6G9ICA6">
    <property type="interactions" value="341"/>
</dbReference>
<feature type="active site" evidence="5">
    <location>
        <position position="166"/>
    </location>
</feature>
<dbReference type="KEGG" id="orb:IPMB12_09340"/>
<dbReference type="PANTHER" id="PTHR11122:SF13">
    <property type="entry name" value="GLUCOSE-6-PHOSPHATE 1-EPIMERASE"/>
    <property type="match status" value="1"/>
</dbReference>
<evidence type="ECO:0000313" key="7">
    <source>
        <dbReference type="Proteomes" id="UP000501168"/>
    </source>
</evidence>
<dbReference type="EMBL" id="CP050253">
    <property type="protein sequence ID" value="QIQ21866.1"/>
    <property type="molecule type" value="Genomic_DNA"/>
</dbReference>
<dbReference type="InParanoid" id="A0A6G9ICA6"/>
<dbReference type="InterPro" id="IPR014718">
    <property type="entry name" value="GH-type_carb-bd"/>
</dbReference>
<dbReference type="RefSeq" id="WP_166917088.1">
    <property type="nucleotide sequence ID" value="NZ_CP050253.1"/>
</dbReference>
<evidence type="ECO:0000256" key="4">
    <source>
        <dbReference type="PIRNR" id="PIRNR016020"/>
    </source>
</evidence>
<dbReference type="Pfam" id="PF01263">
    <property type="entry name" value="Aldose_epim"/>
    <property type="match status" value="1"/>
</dbReference>
<dbReference type="AlphaFoldDB" id="A0A6G9ICA6"/>
<sequence length="291" mass="32537">MSITQALLASNNQAKVISPYLKQIQQNDLPVLVVNHPRCTAAVSLHGGHLLFWQPKKTNNPVIWLSEEAIFKPELAIRGGVPVCWPWFNKLGGPPSHGVVRTAMWQLIKHSEDTAGVTLTLQVQDNAETRKLWNHAFTLTIEIYLGDTCRVNLSSQGNYTFTAALHTYLNISDIEKVKITGLGNPYRNFLTGKEESLTDGSMTFNQAIDRLYLAPEKTTLIHDTYRTIAITHLNAPNVVVWSPWQEGAASMQDMANDSYKQMVCVETGRIAEPVQSSDKETTTFGFEIRLI</sequence>
<accession>A0A6G9ICA6</accession>